<dbReference type="Gene3D" id="3.90.190.20">
    <property type="entry name" value="Mur ligase, C-terminal domain"/>
    <property type="match status" value="1"/>
</dbReference>
<dbReference type="InterPro" id="IPR036615">
    <property type="entry name" value="Mur_ligase_C_dom_sf"/>
</dbReference>
<dbReference type="InterPro" id="IPR036565">
    <property type="entry name" value="Mur-like_cat_sf"/>
</dbReference>
<evidence type="ECO:0000256" key="10">
    <source>
        <dbReference type="HAMAP-Rule" id="MF_02019"/>
    </source>
</evidence>
<comment type="subcellular location">
    <subcellularLocation>
        <location evidence="10 11">Cytoplasm</location>
    </subcellularLocation>
</comment>
<evidence type="ECO:0000256" key="8">
    <source>
        <dbReference type="ARBA" id="ARBA00023306"/>
    </source>
</evidence>
<evidence type="ECO:0000256" key="9">
    <source>
        <dbReference type="ARBA" id="ARBA00023316"/>
    </source>
</evidence>
<evidence type="ECO:0000256" key="3">
    <source>
        <dbReference type="ARBA" id="ARBA00022618"/>
    </source>
</evidence>
<keyword evidence="2 10" id="KW-0436">Ligase</keyword>
<keyword evidence="5 10" id="KW-0067">ATP-binding</keyword>
<reference evidence="15 16" key="1">
    <citation type="submission" date="2018-08" db="EMBL/GenBank/DDBJ databases">
        <title>A genome reference for cultivated species of the human gut microbiota.</title>
        <authorList>
            <person name="Zou Y."/>
            <person name="Xue W."/>
            <person name="Luo G."/>
        </authorList>
    </citation>
    <scope>NUCLEOTIDE SEQUENCE [LARGE SCALE GENOMIC DNA]</scope>
    <source>
        <strain evidence="15 16">OM06-4</strain>
    </source>
</reference>
<dbReference type="Pfam" id="PF08245">
    <property type="entry name" value="Mur_ligase_M"/>
    <property type="match status" value="1"/>
</dbReference>
<dbReference type="GO" id="GO:0008766">
    <property type="term" value="F:UDP-N-acetylmuramoylalanyl-D-glutamyl-2,6-diaminopimelate-D-alanyl-D-alanine ligase activity"/>
    <property type="evidence" value="ECO:0007669"/>
    <property type="project" value="RHEA"/>
</dbReference>
<dbReference type="Pfam" id="PF02875">
    <property type="entry name" value="Mur_ligase_C"/>
    <property type="match status" value="1"/>
</dbReference>
<keyword evidence="7 10" id="KW-0573">Peptidoglycan synthesis</keyword>
<sequence length="450" mass="49792">MKVSEIVIATGGKLISGDETMEITGFSQDSRQAEVGMMYIPIIGERYDGHDFIESAFTNGASAIITDRLIEDDKHVVILVNNTLKALQKMAHYLRKHRKVKVVGITGSVGKTSTRDMVYSVVKQQYKTLKTEGNYNNNIGLPLTILRLKDEEVMILEMGMNHLNEMEELSRIACPDISAITNVGTAHIGELGSRENILKAKLEIVAGMSDGSTLVINGDNDMLSTVRFDNFKVVKVGVDCAAAFKAEKVILMDDHSEFTINYNGKVYQVVVPVPGNHFVLNALVAIAIGINLEIPMEKCIQGISQFELTKKRMDVIELKNNITLIDGTYNASEDSMKSSIDVLATYSRRKIAVLADMLELGEFSEQLHRSVGKYVAEKQIDVLVAVGREAKFMSDSAALSGMAEIYYCNDNQEVVNYLKNNLQNDDVVLLKGSNGMKLKDVVTKIEEKFS</sequence>
<dbReference type="EC" id="6.3.2.10" evidence="10 11"/>
<feature type="binding site" evidence="10">
    <location>
        <begin position="107"/>
        <end position="113"/>
    </location>
    <ligand>
        <name>ATP</name>
        <dbReference type="ChEBI" id="CHEBI:30616"/>
    </ligand>
</feature>
<dbReference type="AlphaFoldDB" id="A0A3E3ECX4"/>
<dbReference type="EMBL" id="QUSL01000012">
    <property type="protein sequence ID" value="RGD85148.1"/>
    <property type="molecule type" value="Genomic_DNA"/>
</dbReference>
<feature type="domain" description="Mur ligase C-terminal" evidence="13">
    <location>
        <begin position="312"/>
        <end position="433"/>
    </location>
</feature>
<name>A0A3E3ECX4_9FIRM</name>
<dbReference type="Proteomes" id="UP000261032">
    <property type="component" value="Unassembled WGS sequence"/>
</dbReference>
<dbReference type="Gene3D" id="3.40.1190.10">
    <property type="entry name" value="Mur-like, catalytic domain"/>
    <property type="match status" value="1"/>
</dbReference>
<comment type="caution">
    <text evidence="15">The sequence shown here is derived from an EMBL/GenBank/DDBJ whole genome shotgun (WGS) entry which is preliminary data.</text>
</comment>
<dbReference type="GO" id="GO:0008360">
    <property type="term" value="P:regulation of cell shape"/>
    <property type="evidence" value="ECO:0007669"/>
    <property type="project" value="UniProtKB-KW"/>
</dbReference>
<dbReference type="SUPFAM" id="SSF53623">
    <property type="entry name" value="MurD-like peptide ligases, catalytic domain"/>
    <property type="match status" value="1"/>
</dbReference>
<dbReference type="NCBIfam" id="TIGR01143">
    <property type="entry name" value="murF"/>
    <property type="match status" value="1"/>
</dbReference>
<protein>
    <recommendedName>
        <fullName evidence="10 11">UDP-N-acetylmuramoyl-tripeptide--D-alanyl-D-alanine ligase</fullName>
        <ecNumber evidence="10 11">6.3.2.10</ecNumber>
    </recommendedName>
    <alternativeName>
        <fullName evidence="10">D-alanyl-D-alanine-adding enzyme</fullName>
    </alternativeName>
</protein>
<dbReference type="PANTHER" id="PTHR43024:SF1">
    <property type="entry name" value="UDP-N-ACETYLMURAMOYL-TRIPEPTIDE--D-ALANYL-D-ALANINE LIGASE"/>
    <property type="match status" value="1"/>
</dbReference>
<evidence type="ECO:0000256" key="1">
    <source>
        <dbReference type="ARBA" id="ARBA00022490"/>
    </source>
</evidence>
<comment type="similarity">
    <text evidence="10">Belongs to the MurCDEF family. MurF subfamily.</text>
</comment>
<keyword evidence="1 10" id="KW-0963">Cytoplasm</keyword>
<evidence type="ECO:0000256" key="11">
    <source>
        <dbReference type="RuleBase" id="RU004136"/>
    </source>
</evidence>
<dbReference type="UniPathway" id="UPA00219"/>
<dbReference type="Pfam" id="PF01225">
    <property type="entry name" value="Mur_ligase"/>
    <property type="match status" value="1"/>
</dbReference>
<accession>A0A3E3ECX4</accession>
<evidence type="ECO:0000256" key="6">
    <source>
        <dbReference type="ARBA" id="ARBA00022960"/>
    </source>
</evidence>
<evidence type="ECO:0000259" key="12">
    <source>
        <dbReference type="Pfam" id="PF01225"/>
    </source>
</evidence>
<evidence type="ECO:0000256" key="5">
    <source>
        <dbReference type="ARBA" id="ARBA00022840"/>
    </source>
</evidence>
<evidence type="ECO:0000256" key="4">
    <source>
        <dbReference type="ARBA" id="ARBA00022741"/>
    </source>
</evidence>
<evidence type="ECO:0000313" key="16">
    <source>
        <dbReference type="Proteomes" id="UP000261032"/>
    </source>
</evidence>
<keyword evidence="9 10" id="KW-0961">Cell wall biogenesis/degradation</keyword>
<feature type="domain" description="Mur ligase N-terminal catalytic" evidence="12">
    <location>
        <begin position="22"/>
        <end position="91"/>
    </location>
</feature>
<proteinExistence type="inferred from homology"/>
<comment type="pathway">
    <text evidence="10 11">Cell wall biogenesis; peptidoglycan biosynthesis.</text>
</comment>
<feature type="domain" description="Mur ligase central" evidence="14">
    <location>
        <begin position="105"/>
        <end position="288"/>
    </location>
</feature>
<dbReference type="GO" id="GO:0047480">
    <property type="term" value="F:UDP-N-acetylmuramoyl-tripeptide-D-alanyl-D-alanine ligase activity"/>
    <property type="evidence" value="ECO:0007669"/>
    <property type="project" value="UniProtKB-UniRule"/>
</dbReference>
<dbReference type="GO" id="GO:0005737">
    <property type="term" value="C:cytoplasm"/>
    <property type="evidence" value="ECO:0007669"/>
    <property type="project" value="UniProtKB-SubCell"/>
</dbReference>
<evidence type="ECO:0000256" key="2">
    <source>
        <dbReference type="ARBA" id="ARBA00022598"/>
    </source>
</evidence>
<dbReference type="InterPro" id="IPR000713">
    <property type="entry name" value="Mur_ligase_N"/>
</dbReference>
<organism evidence="15 16">
    <name type="scientific">Thomasclavelia ramosa</name>
    <dbReference type="NCBI Taxonomy" id="1547"/>
    <lineage>
        <taxon>Bacteria</taxon>
        <taxon>Bacillati</taxon>
        <taxon>Bacillota</taxon>
        <taxon>Erysipelotrichia</taxon>
        <taxon>Erysipelotrichales</taxon>
        <taxon>Coprobacillaceae</taxon>
        <taxon>Thomasclavelia</taxon>
    </lineage>
</organism>
<dbReference type="RefSeq" id="WP_117581439.1">
    <property type="nucleotide sequence ID" value="NZ_QUSL01000012.1"/>
</dbReference>
<dbReference type="GO" id="GO:0005524">
    <property type="term" value="F:ATP binding"/>
    <property type="evidence" value="ECO:0007669"/>
    <property type="project" value="UniProtKB-UniRule"/>
</dbReference>
<dbReference type="InterPro" id="IPR005863">
    <property type="entry name" value="UDP-N-AcMur_synth"/>
</dbReference>
<keyword evidence="6 10" id="KW-0133">Cell shape</keyword>
<gene>
    <name evidence="10" type="primary">murF</name>
    <name evidence="15" type="ORF">DXB93_09340</name>
</gene>
<keyword evidence="3 10" id="KW-0132">Cell division</keyword>
<dbReference type="InterPro" id="IPR035911">
    <property type="entry name" value="MurE/MurF_N"/>
</dbReference>
<keyword evidence="4 10" id="KW-0547">Nucleotide-binding</keyword>
<keyword evidence="8 10" id="KW-0131">Cell cycle</keyword>
<dbReference type="SUPFAM" id="SSF63418">
    <property type="entry name" value="MurE/MurF N-terminal domain"/>
    <property type="match status" value="1"/>
</dbReference>
<evidence type="ECO:0000259" key="13">
    <source>
        <dbReference type="Pfam" id="PF02875"/>
    </source>
</evidence>
<dbReference type="InterPro" id="IPR013221">
    <property type="entry name" value="Mur_ligase_cen"/>
</dbReference>
<dbReference type="GO" id="GO:0051301">
    <property type="term" value="P:cell division"/>
    <property type="evidence" value="ECO:0007669"/>
    <property type="project" value="UniProtKB-KW"/>
</dbReference>
<evidence type="ECO:0000259" key="14">
    <source>
        <dbReference type="Pfam" id="PF08245"/>
    </source>
</evidence>
<dbReference type="HAMAP" id="MF_02019">
    <property type="entry name" value="MurF"/>
    <property type="match status" value="1"/>
</dbReference>
<dbReference type="InterPro" id="IPR051046">
    <property type="entry name" value="MurCDEF_CellWall_CoF430Synth"/>
</dbReference>
<evidence type="ECO:0000256" key="7">
    <source>
        <dbReference type="ARBA" id="ARBA00022984"/>
    </source>
</evidence>
<dbReference type="PANTHER" id="PTHR43024">
    <property type="entry name" value="UDP-N-ACETYLMURAMOYL-TRIPEPTIDE--D-ALANYL-D-ALANINE LIGASE"/>
    <property type="match status" value="1"/>
</dbReference>
<comment type="function">
    <text evidence="10 11">Involved in cell wall formation. Catalyzes the final step in the synthesis of UDP-N-acetylmuramoyl-pentapeptide, the precursor of murein.</text>
</comment>
<comment type="catalytic activity">
    <reaction evidence="10 11">
        <text>D-alanyl-D-alanine + UDP-N-acetyl-alpha-D-muramoyl-L-alanyl-gamma-D-glutamyl-meso-2,6-diaminopimelate + ATP = UDP-N-acetyl-alpha-D-muramoyl-L-alanyl-gamma-D-glutamyl-meso-2,6-diaminopimeloyl-D-alanyl-D-alanine + ADP + phosphate + H(+)</text>
        <dbReference type="Rhea" id="RHEA:28374"/>
        <dbReference type="ChEBI" id="CHEBI:15378"/>
        <dbReference type="ChEBI" id="CHEBI:30616"/>
        <dbReference type="ChEBI" id="CHEBI:43474"/>
        <dbReference type="ChEBI" id="CHEBI:57822"/>
        <dbReference type="ChEBI" id="CHEBI:61386"/>
        <dbReference type="ChEBI" id="CHEBI:83905"/>
        <dbReference type="ChEBI" id="CHEBI:456216"/>
        <dbReference type="EC" id="6.3.2.10"/>
    </reaction>
</comment>
<dbReference type="Gene3D" id="3.40.1390.10">
    <property type="entry name" value="MurE/MurF, N-terminal domain"/>
    <property type="match status" value="1"/>
</dbReference>
<dbReference type="GO" id="GO:0071555">
    <property type="term" value="P:cell wall organization"/>
    <property type="evidence" value="ECO:0007669"/>
    <property type="project" value="UniProtKB-KW"/>
</dbReference>
<dbReference type="SUPFAM" id="SSF53244">
    <property type="entry name" value="MurD-like peptide ligases, peptide-binding domain"/>
    <property type="match status" value="1"/>
</dbReference>
<dbReference type="GO" id="GO:0009252">
    <property type="term" value="P:peptidoglycan biosynthetic process"/>
    <property type="evidence" value="ECO:0007669"/>
    <property type="project" value="UniProtKB-UniRule"/>
</dbReference>
<evidence type="ECO:0000313" key="15">
    <source>
        <dbReference type="EMBL" id="RGD85148.1"/>
    </source>
</evidence>
<dbReference type="InterPro" id="IPR004101">
    <property type="entry name" value="Mur_ligase_C"/>
</dbReference>